<evidence type="ECO:0000313" key="2">
    <source>
        <dbReference type="Proteomes" id="UP000230002"/>
    </source>
</evidence>
<name>A0A2G8SJ23_9APHY</name>
<proteinExistence type="predicted"/>
<dbReference type="Proteomes" id="UP000230002">
    <property type="component" value="Unassembled WGS sequence"/>
</dbReference>
<dbReference type="OrthoDB" id="10472341at2759"/>
<sequence length="130" mass="14953">MSRAQVPKEARMYRKKLFAGGRMPTHDEKWRVYEDMVNIYGCTGYTRRQHSNWCTDLERNRLKSPRPLIAARLQVTPNPTAVEVARWALELNIADVDAFRLVGALLPEGVKAQAHFEHSLHHTQFALGEL</sequence>
<gene>
    <name evidence="1" type="ORF">GSI_04410</name>
</gene>
<organism evidence="1 2">
    <name type="scientific">Ganoderma sinense ZZ0214-1</name>
    <dbReference type="NCBI Taxonomy" id="1077348"/>
    <lineage>
        <taxon>Eukaryota</taxon>
        <taxon>Fungi</taxon>
        <taxon>Dikarya</taxon>
        <taxon>Basidiomycota</taxon>
        <taxon>Agaricomycotina</taxon>
        <taxon>Agaricomycetes</taxon>
        <taxon>Polyporales</taxon>
        <taxon>Polyporaceae</taxon>
        <taxon>Ganoderma</taxon>
    </lineage>
</organism>
<accession>A0A2G8SJ23</accession>
<dbReference type="EMBL" id="AYKW01000007">
    <property type="protein sequence ID" value="PIL33785.1"/>
    <property type="molecule type" value="Genomic_DNA"/>
</dbReference>
<evidence type="ECO:0000313" key="1">
    <source>
        <dbReference type="EMBL" id="PIL33785.1"/>
    </source>
</evidence>
<comment type="caution">
    <text evidence="1">The sequence shown here is derived from an EMBL/GenBank/DDBJ whole genome shotgun (WGS) entry which is preliminary data.</text>
</comment>
<keyword evidence="2" id="KW-1185">Reference proteome</keyword>
<protein>
    <submittedName>
        <fullName evidence="1">Uncharacterized protein</fullName>
    </submittedName>
</protein>
<reference evidence="1 2" key="1">
    <citation type="journal article" date="2015" name="Sci. Rep.">
        <title>Chromosome-level genome map provides insights into diverse defense mechanisms in the medicinal fungus Ganoderma sinense.</title>
        <authorList>
            <person name="Zhu Y."/>
            <person name="Xu J."/>
            <person name="Sun C."/>
            <person name="Zhou S."/>
            <person name="Xu H."/>
            <person name="Nelson D.R."/>
            <person name="Qian J."/>
            <person name="Song J."/>
            <person name="Luo H."/>
            <person name="Xiang L."/>
            <person name="Li Y."/>
            <person name="Xu Z."/>
            <person name="Ji A."/>
            <person name="Wang L."/>
            <person name="Lu S."/>
            <person name="Hayward A."/>
            <person name="Sun W."/>
            <person name="Li X."/>
            <person name="Schwartz D.C."/>
            <person name="Wang Y."/>
            <person name="Chen S."/>
        </authorList>
    </citation>
    <scope>NUCLEOTIDE SEQUENCE [LARGE SCALE GENOMIC DNA]</scope>
    <source>
        <strain evidence="1 2">ZZ0214-1</strain>
    </source>
</reference>
<dbReference type="AlphaFoldDB" id="A0A2G8SJ23"/>